<name>A0A5C2S6Q8_9APHY</name>
<dbReference type="AlphaFoldDB" id="A0A5C2S6Q8"/>
<sequence length="82" mass="9008">MLQVDAPSLFNNDGENAWRSEYFEGQVVDHIDYGPFTDLRNYVCAGLVETIARDALRPSGFVLCQGSECVPSWKPVLAGASL</sequence>
<gene>
    <name evidence="1" type="ORF">L227DRAFT_151265</name>
</gene>
<dbReference type="EMBL" id="ML122269">
    <property type="protein sequence ID" value="RPD59523.1"/>
    <property type="molecule type" value="Genomic_DNA"/>
</dbReference>
<organism evidence="1 2">
    <name type="scientific">Lentinus tigrinus ALCF2SS1-6</name>
    <dbReference type="NCBI Taxonomy" id="1328759"/>
    <lineage>
        <taxon>Eukaryota</taxon>
        <taxon>Fungi</taxon>
        <taxon>Dikarya</taxon>
        <taxon>Basidiomycota</taxon>
        <taxon>Agaricomycotina</taxon>
        <taxon>Agaricomycetes</taxon>
        <taxon>Polyporales</taxon>
        <taxon>Polyporaceae</taxon>
        <taxon>Lentinus</taxon>
    </lineage>
</organism>
<dbReference type="Proteomes" id="UP000313359">
    <property type="component" value="Unassembled WGS sequence"/>
</dbReference>
<accession>A0A5C2S6Q8</accession>
<evidence type="ECO:0000313" key="1">
    <source>
        <dbReference type="EMBL" id="RPD59523.1"/>
    </source>
</evidence>
<protein>
    <submittedName>
        <fullName evidence="1">Uncharacterized protein</fullName>
    </submittedName>
</protein>
<reference evidence="1" key="1">
    <citation type="journal article" date="2018" name="Genome Biol. Evol.">
        <title>Genomics and development of Lentinus tigrinus, a white-rot wood-decaying mushroom with dimorphic fruiting bodies.</title>
        <authorList>
            <person name="Wu B."/>
            <person name="Xu Z."/>
            <person name="Knudson A."/>
            <person name="Carlson A."/>
            <person name="Chen N."/>
            <person name="Kovaka S."/>
            <person name="LaButti K."/>
            <person name="Lipzen A."/>
            <person name="Pennachio C."/>
            <person name="Riley R."/>
            <person name="Schakwitz W."/>
            <person name="Umezawa K."/>
            <person name="Ohm R.A."/>
            <person name="Grigoriev I.V."/>
            <person name="Nagy L.G."/>
            <person name="Gibbons J."/>
            <person name="Hibbett D."/>
        </authorList>
    </citation>
    <scope>NUCLEOTIDE SEQUENCE [LARGE SCALE GENOMIC DNA]</scope>
    <source>
        <strain evidence="1">ALCF2SS1-6</strain>
    </source>
</reference>
<evidence type="ECO:0000313" key="2">
    <source>
        <dbReference type="Proteomes" id="UP000313359"/>
    </source>
</evidence>
<proteinExistence type="predicted"/>
<keyword evidence="2" id="KW-1185">Reference proteome</keyword>